<keyword evidence="4" id="KW-0501">Molybdenum cofactor biosynthesis</keyword>
<dbReference type="InterPro" id="IPR036688">
    <property type="entry name" value="MoeA_C_domain_IV_sf"/>
</dbReference>
<dbReference type="GO" id="GO:0061599">
    <property type="term" value="F:molybdopterin molybdotransferase activity"/>
    <property type="evidence" value="ECO:0007669"/>
    <property type="project" value="UniProtKB-UniRule"/>
</dbReference>
<dbReference type="PATRIC" id="fig|199.248.peg.954"/>
<feature type="domain" description="MoaB/Mog" evidence="5">
    <location>
        <begin position="172"/>
        <end position="309"/>
    </location>
</feature>
<dbReference type="AlphaFoldDB" id="A0A0M3V2F0"/>
<keyword evidence="4" id="KW-0500">Molybdenum</keyword>
<dbReference type="InterPro" id="IPR005110">
    <property type="entry name" value="MoeA_linker/N"/>
</dbReference>
<keyword evidence="4" id="KW-0479">Metal-binding</keyword>
<accession>A0A0M3V2F0</accession>
<dbReference type="CDD" id="cd00887">
    <property type="entry name" value="MoeA"/>
    <property type="match status" value="1"/>
</dbReference>
<dbReference type="GO" id="GO:0016787">
    <property type="term" value="F:hydrolase activity"/>
    <property type="evidence" value="ECO:0007669"/>
    <property type="project" value="UniProtKB-KW"/>
</dbReference>
<evidence type="ECO:0000256" key="1">
    <source>
        <dbReference type="ARBA" id="ARBA00002901"/>
    </source>
</evidence>
<evidence type="ECO:0000256" key="4">
    <source>
        <dbReference type="RuleBase" id="RU365090"/>
    </source>
</evidence>
<sequence length="386" mass="41826">MLVNEALGALKAKFKPKNESEILPLSDALGKTLANDVMAVKDLPCFDNSALDGFAVKFDEKDEPYKIIASAFAGDKEQLSIGKNECVKIMTGAKMPKGADTVMRFEDCIVEGEFVKAPEKLKKGDAYRFKGEEAKIGEILLKSGEILNTRSVMMLAAQGISFIDVKKQPSIAVYSSGNEIIEPWQRASEDEIYNANAFGITALLSSIGQKSSYLGIIKDELSAVKKAFLNAANYDIVICSGGASAGEADFMKIALSELGYSEIFSHLDIRPGRPCKAYEKDGKLVFVLPGNPMAAYLCLMMLVLPLLKDECFVTQKAVNGENLKVKSGRANAVFGNVTDGKFIATDGGKYGSGMIKHILKSDFVLITSPDQSEILKNDEISLIKLP</sequence>
<proteinExistence type="inferred from homology"/>
<dbReference type="InterPro" id="IPR036425">
    <property type="entry name" value="MoaB/Mog-like_dom_sf"/>
</dbReference>
<dbReference type="InterPro" id="IPR036135">
    <property type="entry name" value="MoeA_linker/N_sf"/>
</dbReference>
<comment type="function">
    <text evidence="1 4">Catalyzes the insertion of molybdate into adenylated molybdopterin with the concomitant release of AMP.</text>
</comment>
<dbReference type="InterPro" id="IPR038987">
    <property type="entry name" value="MoeA-like"/>
</dbReference>
<dbReference type="Gene3D" id="2.40.340.10">
    <property type="entry name" value="MoeA, C-terminal, domain IV"/>
    <property type="match status" value="1"/>
</dbReference>
<evidence type="ECO:0000313" key="6">
    <source>
        <dbReference type="EMBL" id="ALF47602.1"/>
    </source>
</evidence>
<dbReference type="InterPro" id="IPR001453">
    <property type="entry name" value="MoaB/Mog_dom"/>
</dbReference>
<comment type="catalytic activity">
    <reaction evidence="3">
        <text>adenylyl-molybdopterin + molybdate = Mo-molybdopterin + AMP + H(+)</text>
        <dbReference type="Rhea" id="RHEA:35047"/>
        <dbReference type="ChEBI" id="CHEBI:15378"/>
        <dbReference type="ChEBI" id="CHEBI:36264"/>
        <dbReference type="ChEBI" id="CHEBI:62727"/>
        <dbReference type="ChEBI" id="CHEBI:71302"/>
        <dbReference type="ChEBI" id="CHEBI:456215"/>
        <dbReference type="EC" id="2.10.1.1"/>
    </reaction>
</comment>
<dbReference type="Pfam" id="PF03453">
    <property type="entry name" value="MoeA_N"/>
    <property type="match status" value="1"/>
</dbReference>
<dbReference type="RefSeq" id="WP_054196606.1">
    <property type="nucleotide sequence ID" value="NZ_CABMKQ010000036.1"/>
</dbReference>
<keyword evidence="6" id="KW-0378">Hydrolase</keyword>
<dbReference type="SMART" id="SM00852">
    <property type="entry name" value="MoCF_biosynth"/>
    <property type="match status" value="1"/>
</dbReference>
<dbReference type="UniPathway" id="UPA00344"/>
<dbReference type="SUPFAM" id="SSF63867">
    <property type="entry name" value="MoeA C-terminal domain-like"/>
    <property type="match status" value="1"/>
</dbReference>
<dbReference type="Proteomes" id="UP000066049">
    <property type="component" value="Chromosome"/>
</dbReference>
<dbReference type="Gene3D" id="3.40.980.10">
    <property type="entry name" value="MoaB/Mog-like domain"/>
    <property type="match status" value="1"/>
</dbReference>
<keyword evidence="4 6" id="KW-0808">Transferase</keyword>
<evidence type="ECO:0000259" key="5">
    <source>
        <dbReference type="SMART" id="SM00852"/>
    </source>
</evidence>
<keyword evidence="4" id="KW-0460">Magnesium</keyword>
<dbReference type="GO" id="GO:0046872">
    <property type="term" value="F:metal ion binding"/>
    <property type="evidence" value="ECO:0007669"/>
    <property type="project" value="UniProtKB-UniRule"/>
</dbReference>
<evidence type="ECO:0000256" key="2">
    <source>
        <dbReference type="ARBA" id="ARBA00010763"/>
    </source>
</evidence>
<dbReference type="GO" id="GO:0006777">
    <property type="term" value="P:Mo-molybdopterin cofactor biosynthetic process"/>
    <property type="evidence" value="ECO:0007669"/>
    <property type="project" value="UniProtKB-UniRule"/>
</dbReference>
<dbReference type="Gene3D" id="3.90.105.10">
    <property type="entry name" value="Molybdopterin biosynthesis moea protein, domain 2"/>
    <property type="match status" value="1"/>
</dbReference>
<dbReference type="PANTHER" id="PTHR10192:SF5">
    <property type="entry name" value="GEPHYRIN"/>
    <property type="match status" value="1"/>
</dbReference>
<comment type="cofactor">
    <cofactor evidence="4">
        <name>Mg(2+)</name>
        <dbReference type="ChEBI" id="CHEBI:18420"/>
    </cofactor>
</comment>
<comment type="similarity">
    <text evidence="2 4">Belongs to the MoeA family.</text>
</comment>
<dbReference type="SUPFAM" id="SSF53218">
    <property type="entry name" value="Molybdenum cofactor biosynthesis proteins"/>
    <property type="match status" value="1"/>
</dbReference>
<reference evidence="7" key="1">
    <citation type="submission" date="2015-08" db="EMBL/GenBank/DDBJ databases">
        <title>Comparative genomics of the Campylobacter concisus group.</title>
        <authorList>
            <person name="Miller W.G."/>
            <person name="Yee E."/>
            <person name="Chapman M.H."/>
            <person name="Huynh S."/>
            <person name="Bono J.L."/>
            <person name="On S.L.W."/>
            <person name="St Leger J."/>
            <person name="Foster G."/>
            <person name="Parker C.T."/>
        </authorList>
    </citation>
    <scope>NUCLEOTIDE SEQUENCE [LARGE SCALE GENOMIC DNA]</scope>
    <source>
        <strain evidence="7">ATCC 33237</strain>
    </source>
</reference>
<dbReference type="Pfam" id="PF00994">
    <property type="entry name" value="MoCF_biosynth"/>
    <property type="match status" value="1"/>
</dbReference>
<name>A0A0M3V2F0_9BACT</name>
<dbReference type="SUPFAM" id="SSF63882">
    <property type="entry name" value="MoeA N-terminal region -like"/>
    <property type="match status" value="1"/>
</dbReference>
<organism evidence="6 7">
    <name type="scientific">Campylobacter concisus</name>
    <dbReference type="NCBI Taxonomy" id="199"/>
    <lineage>
        <taxon>Bacteria</taxon>
        <taxon>Pseudomonadati</taxon>
        <taxon>Campylobacterota</taxon>
        <taxon>Epsilonproteobacteria</taxon>
        <taxon>Campylobacterales</taxon>
        <taxon>Campylobacteraceae</taxon>
        <taxon>Campylobacter</taxon>
    </lineage>
</organism>
<dbReference type="EC" id="2.10.1.1" evidence="4"/>
<dbReference type="GeneID" id="28662597"/>
<dbReference type="PANTHER" id="PTHR10192">
    <property type="entry name" value="MOLYBDOPTERIN BIOSYNTHESIS PROTEIN"/>
    <property type="match status" value="1"/>
</dbReference>
<gene>
    <name evidence="6" type="primary">moeA2</name>
    <name evidence="6" type="ORF">CCON33237_0921</name>
</gene>
<comment type="pathway">
    <text evidence="4">Cofactor biosynthesis; molybdopterin biosynthesis.</text>
</comment>
<evidence type="ECO:0000313" key="7">
    <source>
        <dbReference type="Proteomes" id="UP000066049"/>
    </source>
</evidence>
<protein>
    <recommendedName>
        <fullName evidence="4">Molybdopterin molybdenumtransferase</fullName>
        <ecNumber evidence="4">2.10.1.1</ecNumber>
    </recommendedName>
</protein>
<dbReference type="EMBL" id="CP012541">
    <property type="protein sequence ID" value="ALF47602.1"/>
    <property type="molecule type" value="Genomic_DNA"/>
</dbReference>
<dbReference type="GO" id="GO:0005829">
    <property type="term" value="C:cytosol"/>
    <property type="evidence" value="ECO:0007669"/>
    <property type="project" value="TreeGrafter"/>
</dbReference>
<dbReference type="KEGG" id="ccoc:CCON33237_0921"/>
<evidence type="ECO:0000256" key="3">
    <source>
        <dbReference type="ARBA" id="ARBA00047317"/>
    </source>
</evidence>
<dbReference type="Gene3D" id="2.170.190.11">
    <property type="entry name" value="Molybdopterin biosynthesis moea protein, domain 3"/>
    <property type="match status" value="1"/>
</dbReference>